<proteinExistence type="predicted"/>
<accession>A0A392RJV8</accession>
<evidence type="ECO:0000313" key="3">
    <source>
        <dbReference type="Proteomes" id="UP000265520"/>
    </source>
</evidence>
<dbReference type="GO" id="GO:0003676">
    <property type="term" value="F:nucleic acid binding"/>
    <property type="evidence" value="ECO:0007669"/>
    <property type="project" value="InterPro"/>
</dbReference>
<dbReference type="InterPro" id="IPR002121">
    <property type="entry name" value="HRDC_dom"/>
</dbReference>
<sequence>MEETMRQQLLRQPNSAASVAILPDEVMVEIVSRLP</sequence>
<evidence type="ECO:0000259" key="1">
    <source>
        <dbReference type="PROSITE" id="PS50967"/>
    </source>
</evidence>
<evidence type="ECO:0000313" key="2">
    <source>
        <dbReference type="EMBL" id="MCI36517.1"/>
    </source>
</evidence>
<dbReference type="Proteomes" id="UP000265520">
    <property type="component" value="Unassembled WGS sequence"/>
</dbReference>
<dbReference type="EMBL" id="LXQA010234496">
    <property type="protein sequence ID" value="MCI36517.1"/>
    <property type="molecule type" value="Genomic_DNA"/>
</dbReference>
<organism evidence="2 3">
    <name type="scientific">Trifolium medium</name>
    <dbReference type="NCBI Taxonomy" id="97028"/>
    <lineage>
        <taxon>Eukaryota</taxon>
        <taxon>Viridiplantae</taxon>
        <taxon>Streptophyta</taxon>
        <taxon>Embryophyta</taxon>
        <taxon>Tracheophyta</taxon>
        <taxon>Spermatophyta</taxon>
        <taxon>Magnoliopsida</taxon>
        <taxon>eudicotyledons</taxon>
        <taxon>Gunneridae</taxon>
        <taxon>Pentapetalae</taxon>
        <taxon>rosids</taxon>
        <taxon>fabids</taxon>
        <taxon>Fabales</taxon>
        <taxon>Fabaceae</taxon>
        <taxon>Papilionoideae</taxon>
        <taxon>50 kb inversion clade</taxon>
        <taxon>NPAAA clade</taxon>
        <taxon>Hologalegina</taxon>
        <taxon>IRL clade</taxon>
        <taxon>Trifolieae</taxon>
        <taxon>Trifolium</taxon>
    </lineage>
</organism>
<name>A0A392RJV8_9FABA</name>
<keyword evidence="3" id="KW-1185">Reference proteome</keyword>
<protein>
    <recommendedName>
        <fullName evidence="1">HRDC domain-containing protein</fullName>
    </recommendedName>
</protein>
<feature type="non-terminal residue" evidence="2">
    <location>
        <position position="35"/>
    </location>
</feature>
<reference evidence="2 3" key="1">
    <citation type="journal article" date="2018" name="Front. Plant Sci.">
        <title>Red Clover (Trifolium pratense) and Zigzag Clover (T. medium) - A Picture of Genomic Similarities and Differences.</title>
        <authorList>
            <person name="Dluhosova J."/>
            <person name="Istvanek J."/>
            <person name="Nedelnik J."/>
            <person name="Repkova J."/>
        </authorList>
    </citation>
    <scope>NUCLEOTIDE SEQUENCE [LARGE SCALE GENOMIC DNA]</scope>
    <source>
        <strain evidence="3">cv. 10/8</strain>
        <tissue evidence="2">Leaf</tissue>
    </source>
</reference>
<feature type="domain" description="HRDC" evidence="1">
    <location>
        <begin position="1"/>
        <end position="35"/>
    </location>
</feature>
<dbReference type="AlphaFoldDB" id="A0A392RJV8"/>
<comment type="caution">
    <text evidence="2">The sequence shown here is derived from an EMBL/GenBank/DDBJ whole genome shotgun (WGS) entry which is preliminary data.</text>
</comment>
<dbReference type="PROSITE" id="PS50967">
    <property type="entry name" value="HRDC"/>
    <property type="match status" value="1"/>
</dbReference>